<dbReference type="Proteomes" id="UP000323000">
    <property type="component" value="Unassembled WGS sequence"/>
</dbReference>
<comment type="subcellular location">
    <subcellularLocation>
        <location evidence="1">Nucleus</location>
    </subcellularLocation>
</comment>
<evidence type="ECO:0000313" key="10">
    <source>
        <dbReference type="Proteomes" id="UP000323000"/>
    </source>
</evidence>
<dbReference type="PANTHER" id="PTHR11380:SF5">
    <property type="entry name" value="TRANSCRIPTION INITIATION FACTOR TFIID SUBUNIT 13"/>
    <property type="match status" value="1"/>
</dbReference>
<evidence type="ECO:0000256" key="1">
    <source>
        <dbReference type="ARBA" id="ARBA00004123"/>
    </source>
</evidence>
<evidence type="ECO:0000256" key="7">
    <source>
        <dbReference type="SAM" id="MobiDB-lite"/>
    </source>
</evidence>
<dbReference type="AlphaFoldDB" id="A0A5C7GPY8"/>
<protein>
    <recommendedName>
        <fullName evidence="6">Transcription initiation factor TFIID subunit 13</fullName>
    </recommendedName>
</protein>
<keyword evidence="4" id="KW-0539">Nucleus</keyword>
<organism evidence="9 10">
    <name type="scientific">Acer yangbiense</name>
    <dbReference type="NCBI Taxonomy" id="1000413"/>
    <lineage>
        <taxon>Eukaryota</taxon>
        <taxon>Viridiplantae</taxon>
        <taxon>Streptophyta</taxon>
        <taxon>Embryophyta</taxon>
        <taxon>Tracheophyta</taxon>
        <taxon>Spermatophyta</taxon>
        <taxon>Magnoliopsida</taxon>
        <taxon>eudicotyledons</taxon>
        <taxon>Gunneridae</taxon>
        <taxon>Pentapetalae</taxon>
        <taxon>rosids</taxon>
        <taxon>malvids</taxon>
        <taxon>Sapindales</taxon>
        <taxon>Sapindaceae</taxon>
        <taxon>Hippocastanoideae</taxon>
        <taxon>Acereae</taxon>
        <taxon>Acer</taxon>
    </lineage>
</organism>
<evidence type="ECO:0000256" key="5">
    <source>
        <dbReference type="ARBA" id="ARBA00038392"/>
    </source>
</evidence>
<proteinExistence type="inferred from homology"/>
<reference evidence="10" key="1">
    <citation type="journal article" date="2019" name="Gigascience">
        <title>De novo genome assembly of the endangered Acer yangbiense, a plant species with extremely small populations endemic to Yunnan Province, China.</title>
        <authorList>
            <person name="Yang J."/>
            <person name="Wariss H.M."/>
            <person name="Tao L."/>
            <person name="Zhang R."/>
            <person name="Yun Q."/>
            <person name="Hollingsworth P."/>
            <person name="Dao Z."/>
            <person name="Luo G."/>
            <person name="Guo H."/>
            <person name="Ma Y."/>
            <person name="Sun W."/>
        </authorList>
    </citation>
    <scope>NUCLEOTIDE SEQUENCE [LARGE SCALE GENOMIC DNA]</scope>
    <source>
        <strain evidence="10">cv. Malutang</strain>
    </source>
</reference>
<dbReference type="CDD" id="cd07978">
    <property type="entry name" value="HFD_TAF13"/>
    <property type="match status" value="1"/>
</dbReference>
<feature type="region of interest" description="Disordered" evidence="7">
    <location>
        <begin position="76"/>
        <end position="131"/>
    </location>
</feature>
<keyword evidence="10" id="KW-1185">Reference proteome</keyword>
<dbReference type="GO" id="GO:0046982">
    <property type="term" value="F:protein heterodimerization activity"/>
    <property type="evidence" value="ECO:0007669"/>
    <property type="project" value="InterPro"/>
</dbReference>
<evidence type="ECO:0000256" key="6">
    <source>
        <dbReference type="ARBA" id="ARBA00040136"/>
    </source>
</evidence>
<evidence type="ECO:0000313" key="9">
    <source>
        <dbReference type="EMBL" id="TXG46276.1"/>
    </source>
</evidence>
<keyword evidence="2" id="KW-0805">Transcription regulation</keyword>
<feature type="compositionally biased region" description="Polar residues" evidence="7">
    <location>
        <begin position="166"/>
        <end position="183"/>
    </location>
</feature>
<name>A0A5C7GPY8_9ROSI</name>
<feature type="compositionally biased region" description="Polar residues" evidence="7">
    <location>
        <begin position="102"/>
        <end position="115"/>
    </location>
</feature>
<evidence type="ECO:0000256" key="2">
    <source>
        <dbReference type="ARBA" id="ARBA00023015"/>
    </source>
</evidence>
<dbReference type="GO" id="GO:0005634">
    <property type="term" value="C:nucleus"/>
    <property type="evidence" value="ECO:0007669"/>
    <property type="project" value="UniProtKB-SubCell"/>
</dbReference>
<dbReference type="Gene3D" id="1.10.20.10">
    <property type="entry name" value="Histone, subunit A"/>
    <property type="match status" value="1"/>
</dbReference>
<evidence type="ECO:0000256" key="4">
    <source>
        <dbReference type="ARBA" id="ARBA00023242"/>
    </source>
</evidence>
<dbReference type="SUPFAM" id="SSF47113">
    <property type="entry name" value="Histone-fold"/>
    <property type="match status" value="1"/>
</dbReference>
<dbReference type="EMBL" id="VAHF01000254">
    <property type="protein sequence ID" value="TXG46276.1"/>
    <property type="molecule type" value="Genomic_DNA"/>
</dbReference>
<sequence length="289" mass="33207">MTPFEYFAAWVAAEVSDCGAVPEARRTKLEDKGEKCILVGYGDRTMGYRLYNPVTKKVIFSRDVIFEENESWNWDQTKASRSAELMPEEETREMATEPQIPRDQQTPQRGSSSPQRYDAPLPIERDFSDMMPRGTRSLEDLYENTEQVEEDVTLYCLLMTSDPKMSNSAAGPKAGSSQPYETTSLKRKREVFQKDLQHMMYCFGDDANPLPETVALVEDIVVEYVTDLAHKAQDMGSKRGKLTVEDFLYQIRKDFPKLNRCRELLSMQEEVKQAKKAFEMDVEKLASIE</sequence>
<feature type="domain" description="Retroviral polymerase SH3-like" evidence="8">
    <location>
        <begin position="21"/>
        <end position="78"/>
    </location>
</feature>
<dbReference type="OrthoDB" id="10266074at2759"/>
<dbReference type="InterPro" id="IPR009072">
    <property type="entry name" value="Histone-fold"/>
</dbReference>
<dbReference type="Pfam" id="PF25597">
    <property type="entry name" value="SH3_retrovirus"/>
    <property type="match status" value="1"/>
</dbReference>
<dbReference type="Pfam" id="PF02269">
    <property type="entry name" value="TFIID-18kDa"/>
    <property type="match status" value="1"/>
</dbReference>
<keyword evidence="3" id="KW-0804">Transcription</keyword>
<dbReference type="InterPro" id="IPR003195">
    <property type="entry name" value="TFIID_TAF13"/>
</dbReference>
<comment type="similarity">
    <text evidence="5">Belongs to the TAF13 family.</text>
</comment>
<evidence type="ECO:0000259" key="8">
    <source>
        <dbReference type="Pfam" id="PF25597"/>
    </source>
</evidence>
<feature type="region of interest" description="Disordered" evidence="7">
    <location>
        <begin position="166"/>
        <end position="186"/>
    </location>
</feature>
<dbReference type="FunFam" id="1.10.20.10:FF:000042">
    <property type="entry name" value="Transcription initiation factor TFIID subunit 13"/>
    <property type="match status" value="1"/>
</dbReference>
<accession>A0A5C7GPY8</accession>
<dbReference type="PANTHER" id="PTHR11380">
    <property type="entry name" value="TRANSCRIPTION INITIATION FACTOR TFIID/SUPT3-RELATED"/>
    <property type="match status" value="1"/>
</dbReference>
<dbReference type="GO" id="GO:0006366">
    <property type="term" value="P:transcription by RNA polymerase II"/>
    <property type="evidence" value="ECO:0007669"/>
    <property type="project" value="InterPro"/>
</dbReference>
<gene>
    <name evidence="9" type="ORF">EZV62_028224</name>
</gene>
<evidence type="ECO:0000256" key="3">
    <source>
        <dbReference type="ARBA" id="ARBA00023163"/>
    </source>
</evidence>
<comment type="caution">
    <text evidence="9">The sequence shown here is derived from an EMBL/GenBank/DDBJ whole genome shotgun (WGS) entry which is preliminary data.</text>
</comment>
<dbReference type="InterPro" id="IPR057670">
    <property type="entry name" value="SH3_retrovirus"/>
</dbReference>